<dbReference type="GO" id="GO:0000160">
    <property type="term" value="P:phosphorelay signal transduction system"/>
    <property type="evidence" value="ECO:0007669"/>
    <property type="project" value="InterPro"/>
</dbReference>
<dbReference type="SUPFAM" id="SSF52172">
    <property type="entry name" value="CheY-like"/>
    <property type="match status" value="1"/>
</dbReference>
<keyword evidence="1 2" id="KW-0597">Phosphoprotein</keyword>
<dbReference type="KEGG" id="kbs:EPA93_07485"/>
<dbReference type="AlphaFoldDB" id="A0A4P6JKX5"/>
<dbReference type="PROSITE" id="PS50110">
    <property type="entry name" value="RESPONSE_REGULATORY"/>
    <property type="match status" value="1"/>
</dbReference>
<gene>
    <name evidence="4" type="ORF">EPA93_07485</name>
</gene>
<evidence type="ECO:0000256" key="2">
    <source>
        <dbReference type="PROSITE-ProRule" id="PRU00169"/>
    </source>
</evidence>
<feature type="domain" description="Response regulatory" evidence="3">
    <location>
        <begin position="7"/>
        <end position="122"/>
    </location>
</feature>
<dbReference type="InterPro" id="IPR001789">
    <property type="entry name" value="Sig_transdc_resp-reg_receiver"/>
</dbReference>
<evidence type="ECO:0000256" key="1">
    <source>
        <dbReference type="ARBA" id="ARBA00022553"/>
    </source>
</evidence>
<dbReference type="PANTHER" id="PTHR44591:SF3">
    <property type="entry name" value="RESPONSE REGULATORY DOMAIN-CONTAINING PROTEIN"/>
    <property type="match status" value="1"/>
</dbReference>
<evidence type="ECO:0000259" key="3">
    <source>
        <dbReference type="PROSITE" id="PS50110"/>
    </source>
</evidence>
<dbReference type="RefSeq" id="WP_129886454.1">
    <property type="nucleotide sequence ID" value="NZ_CP035758.1"/>
</dbReference>
<proteinExistence type="predicted"/>
<dbReference type="Pfam" id="PF00072">
    <property type="entry name" value="Response_reg"/>
    <property type="match status" value="1"/>
</dbReference>
<organism evidence="4 5">
    <name type="scientific">Ktedonosporobacter rubrisoli</name>
    <dbReference type="NCBI Taxonomy" id="2509675"/>
    <lineage>
        <taxon>Bacteria</taxon>
        <taxon>Bacillati</taxon>
        <taxon>Chloroflexota</taxon>
        <taxon>Ktedonobacteria</taxon>
        <taxon>Ktedonobacterales</taxon>
        <taxon>Ktedonosporobacteraceae</taxon>
        <taxon>Ktedonosporobacter</taxon>
    </lineage>
</organism>
<dbReference type="Proteomes" id="UP000290365">
    <property type="component" value="Chromosome"/>
</dbReference>
<dbReference type="PANTHER" id="PTHR44591">
    <property type="entry name" value="STRESS RESPONSE REGULATOR PROTEIN 1"/>
    <property type="match status" value="1"/>
</dbReference>
<keyword evidence="5" id="KW-1185">Reference proteome</keyword>
<protein>
    <submittedName>
        <fullName evidence="4">Response regulator</fullName>
    </submittedName>
</protein>
<sequence length="123" mass="13725">MKSERKRVLIVDDDPDILLAMAAMLEDAGYSVTTTEQGTDLEYIQEREELPDIILLDMLISGSDGCQIARWLKHQPATRHIPLLMLSAHPTAEQQAREAGVDDFLAKPFELDELLSRVAAHLG</sequence>
<dbReference type="InterPro" id="IPR050595">
    <property type="entry name" value="Bact_response_regulator"/>
</dbReference>
<accession>A0A4P6JKX5</accession>
<feature type="modified residue" description="4-aspartylphosphate" evidence="2">
    <location>
        <position position="57"/>
    </location>
</feature>
<dbReference type="InterPro" id="IPR011006">
    <property type="entry name" value="CheY-like_superfamily"/>
</dbReference>
<dbReference type="SMART" id="SM00448">
    <property type="entry name" value="REC"/>
    <property type="match status" value="1"/>
</dbReference>
<name>A0A4P6JKX5_KTERU</name>
<evidence type="ECO:0000313" key="4">
    <source>
        <dbReference type="EMBL" id="QBD75857.1"/>
    </source>
</evidence>
<dbReference type="EMBL" id="CP035758">
    <property type="protein sequence ID" value="QBD75857.1"/>
    <property type="molecule type" value="Genomic_DNA"/>
</dbReference>
<dbReference type="OrthoDB" id="9802491at2"/>
<dbReference type="Gene3D" id="3.40.50.2300">
    <property type="match status" value="1"/>
</dbReference>
<reference evidence="4 5" key="1">
    <citation type="submission" date="2019-01" db="EMBL/GenBank/DDBJ databases">
        <title>Ktedonosporobacter rubrisoli SCAWS-G2.</title>
        <authorList>
            <person name="Huang Y."/>
            <person name="Yan B."/>
        </authorList>
    </citation>
    <scope>NUCLEOTIDE SEQUENCE [LARGE SCALE GENOMIC DNA]</scope>
    <source>
        <strain evidence="4 5">SCAWS-G2</strain>
    </source>
</reference>
<evidence type="ECO:0000313" key="5">
    <source>
        <dbReference type="Proteomes" id="UP000290365"/>
    </source>
</evidence>